<proteinExistence type="predicted"/>
<reference evidence="1" key="1">
    <citation type="journal article" date="2021" name="Proc. Natl. Acad. Sci. U.S.A.">
        <title>A Catalog of Tens of Thousands of Viruses from Human Metagenomes Reveals Hidden Associations with Chronic Diseases.</title>
        <authorList>
            <person name="Tisza M.J."/>
            <person name="Buck C.B."/>
        </authorList>
    </citation>
    <scope>NUCLEOTIDE SEQUENCE</scope>
    <source>
        <strain evidence="1">CtsNT17</strain>
    </source>
</reference>
<organism evidence="1">
    <name type="scientific">Myoviridae sp. ctsNT17</name>
    <dbReference type="NCBI Taxonomy" id="2825191"/>
    <lineage>
        <taxon>Viruses</taxon>
        <taxon>Duplodnaviria</taxon>
        <taxon>Heunggongvirae</taxon>
        <taxon>Uroviricota</taxon>
        <taxon>Caudoviricetes</taxon>
    </lineage>
</organism>
<evidence type="ECO:0000313" key="1">
    <source>
        <dbReference type="EMBL" id="DAE05755.1"/>
    </source>
</evidence>
<dbReference type="EMBL" id="BK015416">
    <property type="protein sequence ID" value="DAE05755.1"/>
    <property type="molecule type" value="Genomic_DNA"/>
</dbReference>
<name>A0A8S5PH23_9CAUD</name>
<sequence>MDPEQAIKAAMKSLGIPYARLLYTGKADEFATYQIIACQEQEHGDDECQVENWLYRVDVFCRGSPVALIRKVKAALRANGFVGVYVDPEVYEEDTHYYHVPIEARYYMEV</sequence>
<protein>
    <submittedName>
        <fullName evidence="1">Tail component</fullName>
    </submittedName>
</protein>
<accession>A0A8S5PH23</accession>